<protein>
    <submittedName>
        <fullName evidence="2">Putative membrane protein</fullName>
    </submittedName>
</protein>
<sequence length="86" mass="9868">MTNLVPILITSIGLLYSIYLLISSKFNTKDKACNSCICLYGIGWMFLLLQTIKTQFEGSMIIGLFFLLAGFLIWSRKQLKTKRRLI</sequence>
<proteinExistence type="predicted"/>
<accession>A0A172PZY9</accession>
<keyword evidence="1" id="KW-0812">Transmembrane</keyword>
<feature type="transmembrane region" description="Helical" evidence="1">
    <location>
        <begin position="34"/>
        <end position="52"/>
    </location>
</feature>
<name>A0A172PZY9_9CAUD</name>
<gene>
    <name evidence="2" type="ORF">ME3_5</name>
</gene>
<dbReference type="EMBL" id="KU935715">
    <property type="protein sequence ID" value="AND75166.1"/>
    <property type="molecule type" value="Genomic_DNA"/>
</dbReference>
<keyword evidence="3" id="KW-1185">Reference proteome</keyword>
<feature type="transmembrane region" description="Helical" evidence="1">
    <location>
        <begin position="6"/>
        <end position="22"/>
    </location>
</feature>
<evidence type="ECO:0000313" key="2">
    <source>
        <dbReference type="EMBL" id="AND75166.1"/>
    </source>
</evidence>
<keyword evidence="1" id="KW-1133">Transmembrane helix</keyword>
<dbReference type="Proteomes" id="UP000225947">
    <property type="component" value="Segment"/>
</dbReference>
<evidence type="ECO:0000313" key="3">
    <source>
        <dbReference type="Proteomes" id="UP000225947"/>
    </source>
</evidence>
<reference evidence="3" key="1">
    <citation type="submission" date="2016-03" db="EMBL/GenBank/DDBJ databases">
        <title>Characterization of Acinetobacter baumannii phage vB_AbaM_ME3.</title>
        <authorList>
            <person name="Buttimer C.T.H."/>
            <person name="Elbreki M."/>
            <person name="Coffey A."/>
        </authorList>
    </citation>
    <scope>NUCLEOTIDE SEQUENCE [LARGE SCALE GENOMIC DNA]</scope>
</reference>
<feature type="transmembrane region" description="Helical" evidence="1">
    <location>
        <begin position="58"/>
        <end position="75"/>
    </location>
</feature>
<keyword evidence="1" id="KW-0472">Membrane</keyword>
<organism evidence="2 3">
    <name type="scientific">Acinetobacter phage vB_AbaM_ME3</name>
    <dbReference type="NCBI Taxonomy" id="1837876"/>
    <lineage>
        <taxon>Viruses</taxon>
        <taxon>Duplodnaviria</taxon>
        <taxon>Heunggongvirae</taxon>
        <taxon>Uroviricota</taxon>
        <taxon>Caudoviricetes</taxon>
        <taxon>Metrivirus</taxon>
        <taxon>Metrivirus ME3</taxon>
    </lineage>
</organism>
<evidence type="ECO:0000256" key="1">
    <source>
        <dbReference type="SAM" id="Phobius"/>
    </source>
</evidence>